<dbReference type="Pfam" id="PF17921">
    <property type="entry name" value="Integrase_H2C2"/>
    <property type="match status" value="1"/>
</dbReference>
<sequence>MYHDLCEVFWWNGMKRDIVDFVAKYPYCQQVKVEHQKPRGQVPRQNSKPKPRCQGCPTLASYYPRGSRPSSRPVVLITVREEARDHALGILEFGKLRGATAQGTTGTTTGRGTLDGS</sequence>
<accession>A0AAF0PYM5</accession>
<reference evidence="2" key="1">
    <citation type="submission" date="2023-08" db="EMBL/GenBank/DDBJ databases">
        <title>A de novo genome assembly of Solanum verrucosum Schlechtendal, a Mexican diploid species geographically isolated from the other diploid A-genome species in potato relatives.</title>
        <authorList>
            <person name="Hosaka K."/>
        </authorList>
    </citation>
    <scope>NUCLEOTIDE SEQUENCE</scope>
    <source>
        <tissue evidence="2">Young leaves</tissue>
    </source>
</reference>
<evidence type="ECO:0000313" key="3">
    <source>
        <dbReference type="Proteomes" id="UP001234989"/>
    </source>
</evidence>
<dbReference type="AlphaFoldDB" id="A0AAF0PYM5"/>
<gene>
    <name evidence="2" type="ORF">MTR67_006853</name>
</gene>
<name>A0AAF0PYM5_SOLVR</name>
<dbReference type="InterPro" id="IPR041588">
    <property type="entry name" value="Integrase_H2C2"/>
</dbReference>
<protein>
    <recommendedName>
        <fullName evidence="1">Integrase zinc-binding domain-containing protein</fullName>
    </recommendedName>
</protein>
<proteinExistence type="predicted"/>
<dbReference type="Proteomes" id="UP001234989">
    <property type="component" value="Chromosome 2"/>
</dbReference>
<organism evidence="2 3">
    <name type="scientific">Solanum verrucosum</name>
    <dbReference type="NCBI Taxonomy" id="315347"/>
    <lineage>
        <taxon>Eukaryota</taxon>
        <taxon>Viridiplantae</taxon>
        <taxon>Streptophyta</taxon>
        <taxon>Embryophyta</taxon>
        <taxon>Tracheophyta</taxon>
        <taxon>Spermatophyta</taxon>
        <taxon>Magnoliopsida</taxon>
        <taxon>eudicotyledons</taxon>
        <taxon>Gunneridae</taxon>
        <taxon>Pentapetalae</taxon>
        <taxon>asterids</taxon>
        <taxon>lamiids</taxon>
        <taxon>Solanales</taxon>
        <taxon>Solanaceae</taxon>
        <taxon>Solanoideae</taxon>
        <taxon>Solaneae</taxon>
        <taxon>Solanum</taxon>
    </lineage>
</organism>
<evidence type="ECO:0000313" key="2">
    <source>
        <dbReference type="EMBL" id="WMV13468.1"/>
    </source>
</evidence>
<dbReference type="EMBL" id="CP133613">
    <property type="protein sequence ID" value="WMV13468.1"/>
    <property type="molecule type" value="Genomic_DNA"/>
</dbReference>
<dbReference type="Gene3D" id="1.10.340.70">
    <property type="match status" value="1"/>
</dbReference>
<keyword evidence="3" id="KW-1185">Reference proteome</keyword>
<evidence type="ECO:0000259" key="1">
    <source>
        <dbReference type="Pfam" id="PF17921"/>
    </source>
</evidence>
<feature type="domain" description="Integrase zinc-binding" evidence="1">
    <location>
        <begin position="1"/>
        <end position="33"/>
    </location>
</feature>